<comment type="caution">
    <text evidence="1">The sequence shown here is derived from an EMBL/GenBank/DDBJ whole genome shotgun (WGS) entry which is preliminary data.</text>
</comment>
<dbReference type="Proteomes" id="UP000822688">
    <property type="component" value="Chromosome 4"/>
</dbReference>
<name>A0A8T0I8E8_CERPU</name>
<accession>A0A8T0I8E8</accession>
<evidence type="ECO:0000313" key="2">
    <source>
        <dbReference type="Proteomes" id="UP000822688"/>
    </source>
</evidence>
<reference evidence="1" key="1">
    <citation type="submission" date="2020-06" db="EMBL/GenBank/DDBJ databases">
        <title>WGS assembly of Ceratodon purpureus strain R40.</title>
        <authorList>
            <person name="Carey S.B."/>
            <person name="Jenkins J."/>
            <person name="Shu S."/>
            <person name="Lovell J.T."/>
            <person name="Sreedasyam A."/>
            <person name="Maumus F."/>
            <person name="Tiley G.P."/>
            <person name="Fernandez-Pozo N."/>
            <person name="Barry K."/>
            <person name="Chen C."/>
            <person name="Wang M."/>
            <person name="Lipzen A."/>
            <person name="Daum C."/>
            <person name="Saski C.A."/>
            <person name="Payton A.C."/>
            <person name="Mcbreen J.C."/>
            <person name="Conrad R.E."/>
            <person name="Kollar L.M."/>
            <person name="Olsson S."/>
            <person name="Huttunen S."/>
            <person name="Landis J.B."/>
            <person name="Wickett N.J."/>
            <person name="Johnson M.G."/>
            <person name="Rensing S.A."/>
            <person name="Grimwood J."/>
            <person name="Schmutz J."/>
            <person name="Mcdaniel S.F."/>
        </authorList>
    </citation>
    <scope>NUCLEOTIDE SEQUENCE</scope>
    <source>
        <strain evidence="1">R40</strain>
    </source>
</reference>
<evidence type="ECO:0000313" key="1">
    <source>
        <dbReference type="EMBL" id="KAG0579239.1"/>
    </source>
</evidence>
<organism evidence="1 2">
    <name type="scientific">Ceratodon purpureus</name>
    <name type="common">Fire moss</name>
    <name type="synonym">Dicranum purpureum</name>
    <dbReference type="NCBI Taxonomy" id="3225"/>
    <lineage>
        <taxon>Eukaryota</taxon>
        <taxon>Viridiplantae</taxon>
        <taxon>Streptophyta</taxon>
        <taxon>Embryophyta</taxon>
        <taxon>Bryophyta</taxon>
        <taxon>Bryophytina</taxon>
        <taxon>Bryopsida</taxon>
        <taxon>Dicranidae</taxon>
        <taxon>Pseudoditrichales</taxon>
        <taxon>Ditrichaceae</taxon>
        <taxon>Ceratodon</taxon>
    </lineage>
</organism>
<sequence length="88" mass="10003">MQLCSVDGVEDLTVQVHGWRLNTAMQLSFTKLRIFITDSSLLGINEGDCRRSSRSVCTQFLRISVLKAYSEKLVNTVPAPHLRMLCRF</sequence>
<gene>
    <name evidence="1" type="ORF">KC19_4G084300</name>
</gene>
<dbReference type="EMBL" id="CM026424">
    <property type="protein sequence ID" value="KAG0579239.1"/>
    <property type="molecule type" value="Genomic_DNA"/>
</dbReference>
<keyword evidence="2" id="KW-1185">Reference proteome</keyword>
<dbReference type="AlphaFoldDB" id="A0A8T0I8E8"/>
<protein>
    <submittedName>
        <fullName evidence="1">Uncharacterized protein</fullName>
    </submittedName>
</protein>
<proteinExistence type="predicted"/>